<accession>A0A9N9AD19</accession>
<sequence length="105" mass="12019">MSQNSRNMRKKTTTTTAITSNNEIELLRSEVKELKTQIKQLKIQLIGKDQENQKLLQCNAGLFNAVKNMRMELKKQKLQNIPQHATPKCTNVDTKDCEEISCAID</sequence>
<reference evidence="2" key="1">
    <citation type="submission" date="2021-06" db="EMBL/GenBank/DDBJ databases">
        <authorList>
            <person name="Kallberg Y."/>
            <person name="Tangrot J."/>
            <person name="Rosling A."/>
        </authorList>
    </citation>
    <scope>NUCLEOTIDE SEQUENCE</scope>
    <source>
        <strain evidence="2">FL130A</strain>
    </source>
</reference>
<proteinExistence type="predicted"/>
<dbReference type="AlphaFoldDB" id="A0A9N9AD19"/>
<keyword evidence="1" id="KW-0175">Coiled coil</keyword>
<dbReference type="EMBL" id="CAJVPS010001137">
    <property type="protein sequence ID" value="CAG8525865.1"/>
    <property type="molecule type" value="Genomic_DNA"/>
</dbReference>
<organism evidence="2 3">
    <name type="scientific">Ambispora leptoticha</name>
    <dbReference type="NCBI Taxonomy" id="144679"/>
    <lineage>
        <taxon>Eukaryota</taxon>
        <taxon>Fungi</taxon>
        <taxon>Fungi incertae sedis</taxon>
        <taxon>Mucoromycota</taxon>
        <taxon>Glomeromycotina</taxon>
        <taxon>Glomeromycetes</taxon>
        <taxon>Archaeosporales</taxon>
        <taxon>Ambisporaceae</taxon>
        <taxon>Ambispora</taxon>
    </lineage>
</organism>
<evidence type="ECO:0000256" key="1">
    <source>
        <dbReference type="SAM" id="Coils"/>
    </source>
</evidence>
<gene>
    <name evidence="2" type="ORF">ALEPTO_LOCUS4699</name>
</gene>
<protein>
    <submittedName>
        <fullName evidence="2">9631_t:CDS:1</fullName>
    </submittedName>
</protein>
<comment type="caution">
    <text evidence="2">The sequence shown here is derived from an EMBL/GenBank/DDBJ whole genome shotgun (WGS) entry which is preliminary data.</text>
</comment>
<feature type="coiled-coil region" evidence="1">
    <location>
        <begin position="17"/>
        <end position="51"/>
    </location>
</feature>
<name>A0A9N9AD19_9GLOM</name>
<dbReference type="Proteomes" id="UP000789508">
    <property type="component" value="Unassembled WGS sequence"/>
</dbReference>
<evidence type="ECO:0000313" key="2">
    <source>
        <dbReference type="EMBL" id="CAG8525865.1"/>
    </source>
</evidence>
<keyword evidence="3" id="KW-1185">Reference proteome</keyword>
<evidence type="ECO:0000313" key="3">
    <source>
        <dbReference type="Proteomes" id="UP000789508"/>
    </source>
</evidence>